<evidence type="ECO:0000313" key="5">
    <source>
        <dbReference type="Proteomes" id="UP000051884"/>
    </source>
</evidence>
<organism evidence="4 5">
    <name type="scientific">Paucilactobacillus hokkaidonensis</name>
    <dbReference type="NCBI Taxonomy" id="1193095"/>
    <lineage>
        <taxon>Bacteria</taxon>
        <taxon>Bacillati</taxon>
        <taxon>Bacillota</taxon>
        <taxon>Bacilli</taxon>
        <taxon>Lactobacillales</taxon>
        <taxon>Lactobacillaceae</taxon>
        <taxon>Paucilactobacillus</taxon>
    </lineage>
</organism>
<comment type="caution">
    <text evidence="4">The sequence shown here is derived from an EMBL/GenBank/DDBJ whole genome shotgun (WGS) entry which is preliminary data.</text>
</comment>
<protein>
    <recommendedName>
        <fullName evidence="2">Phosphoesterase</fullName>
        <ecNumber evidence="2">3.1.4.-</ecNumber>
    </recommendedName>
</protein>
<dbReference type="SUPFAM" id="SSF56300">
    <property type="entry name" value="Metallo-dependent phosphatases"/>
    <property type="match status" value="1"/>
</dbReference>
<dbReference type="InterPro" id="IPR024654">
    <property type="entry name" value="Calcineurin-like_PHP_lpxH"/>
</dbReference>
<sequence length="177" mass="19999">MVAAIMRMLVVSDNHFDRDILVQVDNKYYNKVDLMFHCGDSQLPASDSLFEHFLTVQGNNDFDEKLPQSRLIKQSGEQVLLTHGHLQDVNSTMTKLELMAQEKNATIVLFGHTHKLGVVMNRGALFLNPGSISLPRGEFTSIGGTYAIVDVTAAKFVVQFYDRQFKAIKELSFTFQR</sequence>
<name>A0ABR5Q6M5_9LACO</name>
<reference evidence="4 5" key="1">
    <citation type="journal article" date="2015" name="Genome Announc.">
        <title>Expanding the biotechnology potential of lactobacilli through comparative genomics of 213 strains and associated genera.</title>
        <authorList>
            <person name="Sun Z."/>
            <person name="Harris H.M."/>
            <person name="McCann A."/>
            <person name="Guo C."/>
            <person name="Argimon S."/>
            <person name="Zhang W."/>
            <person name="Yang X."/>
            <person name="Jeffery I.B."/>
            <person name="Cooney J.C."/>
            <person name="Kagawa T.F."/>
            <person name="Liu W."/>
            <person name="Song Y."/>
            <person name="Salvetti E."/>
            <person name="Wrobel A."/>
            <person name="Rasinkangas P."/>
            <person name="Parkhill J."/>
            <person name="Rea M.C."/>
            <person name="O'Sullivan O."/>
            <person name="Ritari J."/>
            <person name="Douillard F.P."/>
            <person name="Paul Ross R."/>
            <person name="Yang R."/>
            <person name="Briner A.E."/>
            <person name="Felis G.E."/>
            <person name="de Vos W.M."/>
            <person name="Barrangou R."/>
            <person name="Klaenhammer T.R."/>
            <person name="Caufield P.W."/>
            <person name="Cui Y."/>
            <person name="Zhang H."/>
            <person name="O'Toole P.W."/>
        </authorList>
    </citation>
    <scope>NUCLEOTIDE SEQUENCE [LARGE SCALE GENOMIC DNA]</scope>
    <source>
        <strain evidence="4 5">DSM 26202</strain>
    </source>
</reference>
<evidence type="ECO:0000313" key="4">
    <source>
        <dbReference type="EMBL" id="KRO10509.1"/>
    </source>
</evidence>
<dbReference type="InterPro" id="IPR000979">
    <property type="entry name" value="Phosphodiesterase_MJ0936/Vps29"/>
</dbReference>
<keyword evidence="5" id="KW-1185">Reference proteome</keyword>
<dbReference type="Pfam" id="PF12850">
    <property type="entry name" value="Metallophos_2"/>
    <property type="match status" value="1"/>
</dbReference>
<dbReference type="Gene3D" id="3.60.21.10">
    <property type="match status" value="1"/>
</dbReference>
<dbReference type="Proteomes" id="UP000051884">
    <property type="component" value="Unassembled WGS sequence"/>
</dbReference>
<accession>A0ABR5Q6M5</accession>
<dbReference type="CDD" id="cd00841">
    <property type="entry name" value="MPP_YfcE"/>
    <property type="match status" value="1"/>
</dbReference>
<dbReference type="InterPro" id="IPR029052">
    <property type="entry name" value="Metallo-depent_PP-like"/>
</dbReference>
<dbReference type="EMBL" id="JQCH01000004">
    <property type="protein sequence ID" value="KRO10509.1"/>
    <property type="molecule type" value="Genomic_DNA"/>
</dbReference>
<dbReference type="InterPro" id="IPR041802">
    <property type="entry name" value="MPP_YfcE"/>
</dbReference>
<evidence type="ECO:0000256" key="1">
    <source>
        <dbReference type="ARBA" id="ARBA00008950"/>
    </source>
</evidence>
<dbReference type="EC" id="3.1.4.-" evidence="2"/>
<proteinExistence type="inferred from homology"/>
<feature type="domain" description="Calcineurin-like phosphoesterase" evidence="3">
    <location>
        <begin position="6"/>
        <end position="152"/>
    </location>
</feature>
<evidence type="ECO:0000259" key="3">
    <source>
        <dbReference type="Pfam" id="PF12850"/>
    </source>
</evidence>
<evidence type="ECO:0000256" key="2">
    <source>
        <dbReference type="RuleBase" id="RU362039"/>
    </source>
</evidence>
<comment type="similarity">
    <text evidence="1 2">Belongs to the metallophosphoesterase superfamily. YfcE family.</text>
</comment>
<gene>
    <name evidence="4" type="ORF">IV59_GL001606</name>
</gene>
<dbReference type="PANTHER" id="PTHR11124">
    <property type="entry name" value="VACUOLAR SORTING PROTEIN VPS29"/>
    <property type="match status" value="1"/>
</dbReference>
<comment type="cofactor">
    <cofactor evidence="2">
        <name>a divalent metal cation</name>
        <dbReference type="ChEBI" id="CHEBI:60240"/>
    </cofactor>
</comment>
<dbReference type="NCBIfam" id="TIGR00040">
    <property type="entry name" value="yfcE"/>
    <property type="match status" value="1"/>
</dbReference>
<keyword evidence="2" id="KW-0479">Metal-binding</keyword>